<name>A0AAV9N259_9EURO</name>
<dbReference type="GO" id="GO:0016787">
    <property type="term" value="F:hydrolase activity"/>
    <property type="evidence" value="ECO:0007669"/>
    <property type="project" value="UniProtKB-KW"/>
</dbReference>
<evidence type="ECO:0000256" key="2">
    <source>
        <dbReference type="ARBA" id="ARBA00038334"/>
    </source>
</evidence>
<gene>
    <name evidence="4" type="ORF">LTR84_006341</name>
</gene>
<evidence type="ECO:0000313" key="4">
    <source>
        <dbReference type="EMBL" id="KAK5047676.1"/>
    </source>
</evidence>
<dbReference type="RefSeq" id="XP_064703203.1">
    <property type="nucleotide sequence ID" value="XM_064849902.1"/>
</dbReference>
<organism evidence="4 5">
    <name type="scientific">Exophiala bonariae</name>
    <dbReference type="NCBI Taxonomy" id="1690606"/>
    <lineage>
        <taxon>Eukaryota</taxon>
        <taxon>Fungi</taxon>
        <taxon>Dikarya</taxon>
        <taxon>Ascomycota</taxon>
        <taxon>Pezizomycotina</taxon>
        <taxon>Eurotiomycetes</taxon>
        <taxon>Chaetothyriomycetidae</taxon>
        <taxon>Chaetothyriales</taxon>
        <taxon>Herpotrichiellaceae</taxon>
        <taxon>Exophiala</taxon>
    </lineage>
</organism>
<dbReference type="GeneID" id="89974513"/>
<accession>A0AAV9N259</accession>
<comment type="similarity">
    <text evidence="2">Belongs to the AB hydrolase superfamily. Epoxide hydrolase family.</text>
</comment>
<dbReference type="SUPFAM" id="SSF53474">
    <property type="entry name" value="alpha/beta-Hydrolases"/>
    <property type="match status" value="1"/>
</dbReference>
<comment type="caution">
    <text evidence="4">The sequence shown here is derived from an EMBL/GenBank/DDBJ whole genome shotgun (WGS) entry which is preliminary data.</text>
</comment>
<dbReference type="Pfam" id="PF00561">
    <property type="entry name" value="Abhydrolase_1"/>
    <property type="match status" value="1"/>
</dbReference>
<dbReference type="Proteomes" id="UP001358417">
    <property type="component" value="Unassembled WGS sequence"/>
</dbReference>
<dbReference type="InterPro" id="IPR000639">
    <property type="entry name" value="Epox_hydrolase-like"/>
</dbReference>
<dbReference type="PRINTS" id="PR00412">
    <property type="entry name" value="EPOXHYDRLASE"/>
</dbReference>
<dbReference type="PANTHER" id="PTHR43329">
    <property type="entry name" value="EPOXIDE HYDROLASE"/>
    <property type="match status" value="1"/>
</dbReference>
<feature type="domain" description="AB hydrolase-1" evidence="3">
    <location>
        <begin position="46"/>
        <end position="316"/>
    </location>
</feature>
<evidence type="ECO:0000313" key="5">
    <source>
        <dbReference type="Proteomes" id="UP001358417"/>
    </source>
</evidence>
<sequence length="343" mass="39011">MYQSEQFKDKDMPLDFDRSVRTCIVSRGFLYNYYNFVPSAGPLNHTLLLLHGHGDFSYGWRTVIPELLASGIRCVVPDLLGFGQTSKPLDVECYKLKPMSNDMAELLEHAGVGGEKVIVVGHDWGSQLASRLVLHHATLFAACVSITGTYIPPMPQPLTLKEFTDIFPNFSYWHFFTSDRIHKLLRTRMPIFWNATIRTGSELIIPMSEIEARVSADDALAHEHWRVRPILWDEDTYTRYQQNYLRGGWEAPMNWYRAFLLNFDDEKQFLADPRIQIPFLTILAENDPAVPIEIAEASNSLLLKGKMVTMPCGHWVGQEDGPGLGRIITDWLESLGSTACASW</sequence>
<evidence type="ECO:0000256" key="1">
    <source>
        <dbReference type="ARBA" id="ARBA00022801"/>
    </source>
</evidence>
<dbReference type="AlphaFoldDB" id="A0AAV9N259"/>
<dbReference type="InterPro" id="IPR000073">
    <property type="entry name" value="AB_hydrolase_1"/>
</dbReference>
<dbReference type="Gene3D" id="3.40.50.1820">
    <property type="entry name" value="alpha/beta hydrolase"/>
    <property type="match status" value="1"/>
</dbReference>
<dbReference type="InterPro" id="IPR029058">
    <property type="entry name" value="AB_hydrolase_fold"/>
</dbReference>
<dbReference type="EMBL" id="JAVRRD010000024">
    <property type="protein sequence ID" value="KAK5047676.1"/>
    <property type="molecule type" value="Genomic_DNA"/>
</dbReference>
<proteinExistence type="inferred from homology"/>
<protein>
    <recommendedName>
        <fullName evidence="3">AB hydrolase-1 domain-containing protein</fullName>
    </recommendedName>
</protein>
<keyword evidence="1" id="KW-0378">Hydrolase</keyword>
<keyword evidence="5" id="KW-1185">Reference proteome</keyword>
<reference evidence="4 5" key="1">
    <citation type="submission" date="2023-08" db="EMBL/GenBank/DDBJ databases">
        <title>Black Yeasts Isolated from many extreme environments.</title>
        <authorList>
            <person name="Coleine C."/>
            <person name="Stajich J.E."/>
            <person name="Selbmann L."/>
        </authorList>
    </citation>
    <scope>NUCLEOTIDE SEQUENCE [LARGE SCALE GENOMIC DNA]</scope>
    <source>
        <strain evidence="4 5">CCFEE 5792</strain>
    </source>
</reference>
<evidence type="ECO:0000259" key="3">
    <source>
        <dbReference type="Pfam" id="PF00561"/>
    </source>
</evidence>